<comment type="caution">
    <text evidence="11">The sequence shown here is derived from an EMBL/GenBank/DDBJ whole genome shotgun (WGS) entry which is preliminary data.</text>
</comment>
<evidence type="ECO:0000256" key="3">
    <source>
        <dbReference type="ARBA" id="ARBA00022475"/>
    </source>
</evidence>
<dbReference type="Proteomes" id="UP001204562">
    <property type="component" value="Unassembled WGS sequence"/>
</dbReference>
<evidence type="ECO:0000256" key="9">
    <source>
        <dbReference type="SAM" id="Phobius"/>
    </source>
</evidence>
<protein>
    <submittedName>
        <fullName evidence="11">TRAP transporter small permease</fullName>
    </submittedName>
</protein>
<keyword evidence="2" id="KW-0813">Transport</keyword>
<evidence type="ECO:0000313" key="11">
    <source>
        <dbReference type="EMBL" id="MCQ4769964.1"/>
    </source>
</evidence>
<dbReference type="InterPro" id="IPR007387">
    <property type="entry name" value="TRAP_DctQ"/>
</dbReference>
<dbReference type="GO" id="GO:0005886">
    <property type="term" value="C:plasma membrane"/>
    <property type="evidence" value="ECO:0007669"/>
    <property type="project" value="UniProtKB-SubCell"/>
</dbReference>
<feature type="transmembrane region" description="Helical" evidence="9">
    <location>
        <begin position="140"/>
        <end position="161"/>
    </location>
</feature>
<evidence type="ECO:0000256" key="7">
    <source>
        <dbReference type="ARBA" id="ARBA00023136"/>
    </source>
</evidence>
<feature type="transmembrane region" description="Helical" evidence="9">
    <location>
        <begin position="97"/>
        <end position="120"/>
    </location>
</feature>
<accession>A0AAW5JQ03</accession>
<dbReference type="InterPro" id="IPR055348">
    <property type="entry name" value="DctQ"/>
</dbReference>
<dbReference type="GO" id="GO:0015740">
    <property type="term" value="P:C4-dicarboxylate transport"/>
    <property type="evidence" value="ECO:0007669"/>
    <property type="project" value="TreeGrafter"/>
</dbReference>
<keyword evidence="4" id="KW-0997">Cell inner membrane</keyword>
<dbReference type="AlphaFoldDB" id="A0AAW5JQ03"/>
<evidence type="ECO:0000256" key="1">
    <source>
        <dbReference type="ARBA" id="ARBA00004429"/>
    </source>
</evidence>
<dbReference type="PANTHER" id="PTHR35011">
    <property type="entry name" value="2,3-DIKETO-L-GULONATE TRAP TRANSPORTER SMALL PERMEASE PROTEIN YIAM"/>
    <property type="match status" value="1"/>
</dbReference>
<evidence type="ECO:0000256" key="8">
    <source>
        <dbReference type="ARBA" id="ARBA00038436"/>
    </source>
</evidence>
<dbReference type="EMBL" id="JANFYS010000009">
    <property type="protein sequence ID" value="MCQ4769964.1"/>
    <property type="molecule type" value="Genomic_DNA"/>
</dbReference>
<comment type="subcellular location">
    <subcellularLocation>
        <location evidence="1">Cell inner membrane</location>
        <topology evidence="1">Multi-pass membrane protein</topology>
    </subcellularLocation>
</comment>
<evidence type="ECO:0000256" key="6">
    <source>
        <dbReference type="ARBA" id="ARBA00022989"/>
    </source>
</evidence>
<dbReference type="RefSeq" id="WP_256303548.1">
    <property type="nucleotide sequence ID" value="NZ_JANFYS010000009.1"/>
</dbReference>
<organism evidence="11 12">
    <name type="scientific">Intestinimonas massiliensis</name>
    <name type="common">ex Afouda et al. 2020</name>
    <dbReference type="NCBI Taxonomy" id="1673721"/>
    <lineage>
        <taxon>Bacteria</taxon>
        <taxon>Bacillati</taxon>
        <taxon>Bacillota</taxon>
        <taxon>Clostridia</taxon>
        <taxon>Eubacteriales</taxon>
        <taxon>Intestinimonas</taxon>
    </lineage>
</organism>
<feature type="domain" description="Tripartite ATP-independent periplasmic transporters DctQ component" evidence="10">
    <location>
        <begin position="34"/>
        <end position="165"/>
    </location>
</feature>
<comment type="similarity">
    <text evidence="8">Belongs to the TRAP transporter small permease family.</text>
</comment>
<dbReference type="GO" id="GO:0022857">
    <property type="term" value="F:transmembrane transporter activity"/>
    <property type="evidence" value="ECO:0007669"/>
    <property type="project" value="TreeGrafter"/>
</dbReference>
<feature type="transmembrane region" description="Helical" evidence="9">
    <location>
        <begin position="21"/>
        <end position="46"/>
    </location>
</feature>
<keyword evidence="3" id="KW-1003">Cell membrane</keyword>
<keyword evidence="7 9" id="KW-0472">Membrane</keyword>
<dbReference type="PANTHER" id="PTHR35011:SF2">
    <property type="entry name" value="2,3-DIKETO-L-GULONATE TRAP TRANSPORTER SMALL PERMEASE PROTEIN YIAM"/>
    <property type="match status" value="1"/>
</dbReference>
<sequence length="175" mass="19538">MPQIFVALDKIKPAYDITYRVVLVLCKILLVADILITSMAVAGRYIPFIPDPSWSEEVVLTLMSYMAVLSAALAIRRGSHIRMTALDGFLPKGLLKFLDILADVAVCILAVIMIVVGWRYTSTLGSRGTYVSMPWLSRFWMYFPVPLAGVAMVIFELEAIYNHIKAFFVKEGVDA</sequence>
<dbReference type="Pfam" id="PF04290">
    <property type="entry name" value="DctQ"/>
    <property type="match status" value="1"/>
</dbReference>
<evidence type="ECO:0000256" key="5">
    <source>
        <dbReference type="ARBA" id="ARBA00022692"/>
    </source>
</evidence>
<feature type="transmembrane region" description="Helical" evidence="9">
    <location>
        <begin position="58"/>
        <end position="76"/>
    </location>
</feature>
<keyword evidence="5 9" id="KW-0812">Transmembrane</keyword>
<evidence type="ECO:0000256" key="2">
    <source>
        <dbReference type="ARBA" id="ARBA00022448"/>
    </source>
</evidence>
<reference evidence="11" key="1">
    <citation type="submission" date="2022-06" db="EMBL/GenBank/DDBJ databases">
        <title>Isolation of gut microbiota from human fecal samples.</title>
        <authorList>
            <person name="Pamer E.G."/>
            <person name="Barat B."/>
            <person name="Waligurski E."/>
            <person name="Medina S."/>
            <person name="Paddock L."/>
            <person name="Mostad J."/>
        </authorList>
    </citation>
    <scope>NUCLEOTIDE SEQUENCE</scope>
    <source>
        <strain evidence="11">DFI.9.91</strain>
    </source>
</reference>
<proteinExistence type="inferred from homology"/>
<evidence type="ECO:0000313" key="12">
    <source>
        <dbReference type="Proteomes" id="UP001204562"/>
    </source>
</evidence>
<gene>
    <name evidence="11" type="ORF">NE579_05735</name>
</gene>
<name>A0AAW5JQ03_9FIRM</name>
<keyword evidence="6 9" id="KW-1133">Transmembrane helix</keyword>
<evidence type="ECO:0000256" key="4">
    <source>
        <dbReference type="ARBA" id="ARBA00022519"/>
    </source>
</evidence>
<evidence type="ECO:0000259" key="10">
    <source>
        <dbReference type="Pfam" id="PF04290"/>
    </source>
</evidence>